<dbReference type="Proteomes" id="UP000279236">
    <property type="component" value="Unassembled WGS sequence"/>
</dbReference>
<dbReference type="GeneID" id="39591454"/>
<name>A0A427XWN1_9TREE</name>
<evidence type="ECO:0000256" key="1">
    <source>
        <dbReference type="ARBA" id="ARBA00005375"/>
    </source>
</evidence>
<dbReference type="OrthoDB" id="10262962at2759"/>
<gene>
    <name evidence="2" type="ORF">EHS24_006911</name>
</gene>
<proteinExistence type="inferred from homology"/>
<dbReference type="PANTHER" id="PTHR11567:SF195">
    <property type="entry name" value="ACID PHOSPHATASE, PUTATIVE (AFU_ORTHOLOGUE AFUA_3G14570)-RELATED"/>
    <property type="match status" value="1"/>
</dbReference>
<organism evidence="2 3">
    <name type="scientific">Apiotrichum porosum</name>
    <dbReference type="NCBI Taxonomy" id="105984"/>
    <lineage>
        <taxon>Eukaryota</taxon>
        <taxon>Fungi</taxon>
        <taxon>Dikarya</taxon>
        <taxon>Basidiomycota</taxon>
        <taxon>Agaricomycotina</taxon>
        <taxon>Tremellomycetes</taxon>
        <taxon>Trichosporonales</taxon>
        <taxon>Trichosporonaceae</taxon>
        <taxon>Apiotrichum</taxon>
    </lineage>
</organism>
<comment type="similarity">
    <text evidence="1">Belongs to the histidine acid phosphatase family.</text>
</comment>
<protein>
    <submittedName>
        <fullName evidence="2">Uncharacterized protein</fullName>
    </submittedName>
</protein>
<evidence type="ECO:0000313" key="3">
    <source>
        <dbReference type="Proteomes" id="UP000279236"/>
    </source>
</evidence>
<dbReference type="RefSeq" id="XP_028477195.1">
    <property type="nucleotide sequence ID" value="XM_028622303.1"/>
</dbReference>
<accession>A0A427XWN1</accession>
<dbReference type="PANTHER" id="PTHR11567">
    <property type="entry name" value="ACID PHOSPHATASE-RELATED"/>
    <property type="match status" value="1"/>
</dbReference>
<keyword evidence="3" id="KW-1185">Reference proteome</keyword>
<dbReference type="Gene3D" id="3.40.50.1240">
    <property type="entry name" value="Phosphoglycerate mutase-like"/>
    <property type="match status" value="1"/>
</dbReference>
<dbReference type="GO" id="GO:0016791">
    <property type="term" value="F:phosphatase activity"/>
    <property type="evidence" value="ECO:0007669"/>
    <property type="project" value="TreeGrafter"/>
</dbReference>
<dbReference type="CDD" id="cd07061">
    <property type="entry name" value="HP_HAP_like"/>
    <property type="match status" value="1"/>
</dbReference>
<dbReference type="InterPro" id="IPR050645">
    <property type="entry name" value="Histidine_acid_phosphatase"/>
</dbReference>
<dbReference type="EMBL" id="RSCE01000004">
    <property type="protein sequence ID" value="RSH83243.1"/>
    <property type="molecule type" value="Genomic_DNA"/>
</dbReference>
<dbReference type="SUPFAM" id="SSF53254">
    <property type="entry name" value="Phosphoglycerate mutase-like"/>
    <property type="match status" value="1"/>
</dbReference>
<reference evidence="2 3" key="1">
    <citation type="submission" date="2018-11" db="EMBL/GenBank/DDBJ databases">
        <title>Genome sequence of Apiotrichum porosum DSM 27194.</title>
        <authorList>
            <person name="Aliyu H."/>
            <person name="Gorte O."/>
            <person name="Ochsenreither K."/>
        </authorList>
    </citation>
    <scope>NUCLEOTIDE SEQUENCE [LARGE SCALE GENOMIC DNA]</scope>
    <source>
        <strain evidence="2 3">DSM 27194</strain>
    </source>
</reference>
<dbReference type="InterPro" id="IPR000560">
    <property type="entry name" value="His_Pase_clade-2"/>
</dbReference>
<evidence type="ECO:0000313" key="2">
    <source>
        <dbReference type="EMBL" id="RSH83243.1"/>
    </source>
</evidence>
<dbReference type="InterPro" id="IPR029033">
    <property type="entry name" value="His_PPase_superfam"/>
</dbReference>
<dbReference type="Pfam" id="PF00328">
    <property type="entry name" value="His_Phos_2"/>
    <property type="match status" value="1"/>
</dbReference>
<dbReference type="AlphaFoldDB" id="A0A427XWN1"/>
<comment type="caution">
    <text evidence="2">The sequence shown here is derived from an EMBL/GenBank/DDBJ whole genome shotgun (WGS) entry which is preliminary data.</text>
</comment>
<sequence length="472" mass="52474">MEAVTSPSNFTLQSSMVSAQLGALAVVVGALGASQASATHYPPASDSWFNITWAVNGTGAPGIYSSSVTPDKSYGQYNWCSMPHVRKREYKVPSKDYELRYVEVIQRHHKRTPYASNTFFKEDISWDCSDEGPYNHAKSDDFKTTPVYWQSQTGSQNPFEYTVGPGFVNSTCRFPSITSAGLDDSRQHGKDFGSIYRDTLKFLPKGSERSKYAFRVTNNVITSQTLSGFAKGLYPDEKEYPAVMTTIHLNRPSSAAEGSNADWMRHLNASAEARTRFDAVSGIAEDDDAGWHTSWDHPYDNLSAKQCHQKPLPCSVNSTSTCVSQDDADTIYRLGNYEYGYRWRGSANSTQLSALKMGPWFRELQAHLNAAAQETTSMKYLHNFAHDGSVSPVLGVLQIAYPVWPGMGSEVVFELWRNKTSKTHHVRVLWSGQPLLTSTPLGTLDMTPLEDFMTYLDDTIPSDLVTACSQSL</sequence>